<evidence type="ECO:0000313" key="2">
    <source>
        <dbReference type="EMBL" id="CAL6081265.1"/>
    </source>
</evidence>
<dbReference type="EMBL" id="CATOUU010000706">
    <property type="protein sequence ID" value="CAI9942768.1"/>
    <property type="molecule type" value="Genomic_DNA"/>
</dbReference>
<dbReference type="EMBL" id="CAXDID020000351">
    <property type="protein sequence ID" value="CAL6081265.1"/>
    <property type="molecule type" value="Genomic_DNA"/>
</dbReference>
<dbReference type="Proteomes" id="UP001642409">
    <property type="component" value="Unassembled WGS sequence"/>
</dbReference>
<dbReference type="AlphaFoldDB" id="A0AA86PSK6"/>
<reference evidence="2 3" key="2">
    <citation type="submission" date="2024-07" db="EMBL/GenBank/DDBJ databases">
        <authorList>
            <person name="Akdeniz Z."/>
        </authorList>
    </citation>
    <scope>NUCLEOTIDE SEQUENCE [LARGE SCALE GENOMIC DNA]</scope>
</reference>
<name>A0AA86PSK6_9EUKA</name>
<sequence>MLQTSICSQSQKDTFVADHCTKQEFIAVLKKSDCLLDDKHFDMQKYALFYCKQDVIVLQKCVQKFAQLLKNKGCFDKSRFPLFRKSKRA</sequence>
<evidence type="ECO:0000313" key="1">
    <source>
        <dbReference type="EMBL" id="CAI9942768.1"/>
    </source>
</evidence>
<evidence type="ECO:0000313" key="3">
    <source>
        <dbReference type="Proteomes" id="UP001642409"/>
    </source>
</evidence>
<accession>A0AA86PSK6</accession>
<gene>
    <name evidence="1" type="ORF">HINF_LOCUS30413</name>
    <name evidence="2" type="ORF">HINF_LOCUS60261</name>
</gene>
<organism evidence="1">
    <name type="scientific">Hexamita inflata</name>
    <dbReference type="NCBI Taxonomy" id="28002"/>
    <lineage>
        <taxon>Eukaryota</taxon>
        <taxon>Metamonada</taxon>
        <taxon>Diplomonadida</taxon>
        <taxon>Hexamitidae</taxon>
        <taxon>Hexamitinae</taxon>
        <taxon>Hexamita</taxon>
    </lineage>
</organism>
<comment type="caution">
    <text evidence="1">The sequence shown here is derived from an EMBL/GenBank/DDBJ whole genome shotgun (WGS) entry which is preliminary data.</text>
</comment>
<keyword evidence="3" id="KW-1185">Reference proteome</keyword>
<proteinExistence type="predicted"/>
<reference evidence="1" key="1">
    <citation type="submission" date="2023-06" db="EMBL/GenBank/DDBJ databases">
        <authorList>
            <person name="Kurt Z."/>
        </authorList>
    </citation>
    <scope>NUCLEOTIDE SEQUENCE</scope>
</reference>
<protein>
    <submittedName>
        <fullName evidence="1">DNA polymerase</fullName>
    </submittedName>
    <submittedName>
        <fullName evidence="2">DNA_polymerase</fullName>
    </submittedName>
</protein>